<evidence type="ECO:0000313" key="2">
    <source>
        <dbReference type="Proteomes" id="UP000230179"/>
    </source>
</evidence>
<dbReference type="AlphaFoldDB" id="A0A2H0UB38"/>
<reference evidence="2" key="1">
    <citation type="submission" date="2017-09" db="EMBL/GenBank/DDBJ databases">
        <title>Depth-based differentiation of microbial function through sediment-hosted aquifers and enrichment of novel symbionts in the deep terrestrial subsurface.</title>
        <authorList>
            <person name="Probst A.J."/>
            <person name="Ladd B."/>
            <person name="Jarett J.K."/>
            <person name="Geller-Mcgrath D.E."/>
            <person name="Sieber C.M.K."/>
            <person name="Emerson J.B."/>
            <person name="Anantharaman K."/>
            <person name="Thomas B.C."/>
            <person name="Malmstrom R."/>
            <person name="Stieglmeier M."/>
            <person name="Klingl A."/>
            <person name="Woyke T."/>
            <person name="Ryan C.M."/>
            <person name="Banfield J.F."/>
        </authorList>
    </citation>
    <scope>NUCLEOTIDE SEQUENCE [LARGE SCALE GENOMIC DNA]</scope>
</reference>
<accession>A0A2H0UB38</accession>
<comment type="caution">
    <text evidence="1">The sequence shown here is derived from an EMBL/GenBank/DDBJ whole genome shotgun (WGS) entry which is preliminary data.</text>
</comment>
<dbReference type="Proteomes" id="UP000230179">
    <property type="component" value="Unassembled WGS sequence"/>
</dbReference>
<name>A0A2H0UB38_9BACT</name>
<protein>
    <submittedName>
        <fullName evidence="1">Uncharacterized protein</fullName>
    </submittedName>
</protein>
<proteinExistence type="predicted"/>
<evidence type="ECO:0000313" key="1">
    <source>
        <dbReference type="EMBL" id="PIR82906.1"/>
    </source>
</evidence>
<dbReference type="PROSITE" id="PS51257">
    <property type="entry name" value="PROKAR_LIPOPROTEIN"/>
    <property type="match status" value="1"/>
</dbReference>
<organism evidence="1 2">
    <name type="scientific">Candidatus Kaiserbacteria bacterium CG10_big_fil_rev_8_21_14_0_10_56_12</name>
    <dbReference type="NCBI Taxonomy" id="1974611"/>
    <lineage>
        <taxon>Bacteria</taxon>
        <taxon>Candidatus Kaiseribacteriota</taxon>
    </lineage>
</organism>
<dbReference type="EMBL" id="PFBL01000024">
    <property type="protein sequence ID" value="PIR82906.1"/>
    <property type="molecule type" value="Genomic_DNA"/>
</dbReference>
<gene>
    <name evidence="1" type="ORF">COU19_03145</name>
</gene>
<sequence length="99" mass="10423">MKPSASTILIILTACVVVGGVLWYVNAQNTAQAPLTASTNNASQAEFQVLVTQLQPITFDTSIFSDPHFLALKDITTQVAPVPLGRLDPFASVGGVRAP</sequence>